<dbReference type="SUPFAM" id="SSF53901">
    <property type="entry name" value="Thiolase-like"/>
    <property type="match status" value="1"/>
</dbReference>
<dbReference type="Pfam" id="PF02801">
    <property type="entry name" value="Ketoacyl-synt_C"/>
    <property type="match status" value="1"/>
</dbReference>
<dbReference type="InterPro" id="IPR020807">
    <property type="entry name" value="PKS_DH"/>
</dbReference>
<dbReference type="CDD" id="cd00833">
    <property type="entry name" value="PKS"/>
    <property type="match status" value="1"/>
</dbReference>
<accession>A0ABS4XWW2</accession>
<evidence type="ECO:0000259" key="7">
    <source>
        <dbReference type="PROSITE" id="PS52004"/>
    </source>
</evidence>
<dbReference type="InterPro" id="IPR050091">
    <property type="entry name" value="PKS_NRPS_Biosynth_Enz"/>
</dbReference>
<dbReference type="Proteomes" id="UP001519291">
    <property type="component" value="Unassembled WGS sequence"/>
</dbReference>
<dbReference type="InterPro" id="IPR013217">
    <property type="entry name" value="Methyltransf_12"/>
</dbReference>
<dbReference type="InterPro" id="IPR014031">
    <property type="entry name" value="Ketoacyl_synth_C"/>
</dbReference>
<dbReference type="Gene3D" id="3.40.50.150">
    <property type="entry name" value="Vaccinia Virus protein VP39"/>
    <property type="match status" value="1"/>
</dbReference>
<feature type="domain" description="PKS/mFAS DH" evidence="8">
    <location>
        <begin position="892"/>
        <end position="1167"/>
    </location>
</feature>
<feature type="region of interest" description="N-terminal hotdog fold" evidence="6">
    <location>
        <begin position="892"/>
        <end position="1013"/>
    </location>
</feature>
<dbReference type="CDD" id="cd02440">
    <property type="entry name" value="AdoMet_MTases"/>
    <property type="match status" value="1"/>
</dbReference>
<dbReference type="PROSITE" id="PS52004">
    <property type="entry name" value="KS3_2"/>
    <property type="match status" value="1"/>
</dbReference>
<dbReference type="PROSITE" id="PS00606">
    <property type="entry name" value="KS3_1"/>
    <property type="match status" value="1"/>
</dbReference>
<dbReference type="Pfam" id="PF08242">
    <property type="entry name" value="Methyltransf_12"/>
    <property type="match status" value="1"/>
</dbReference>
<keyword evidence="2" id="KW-0596">Phosphopantetheine</keyword>
<gene>
    <name evidence="9" type="ORF">JO379_000474</name>
</gene>
<dbReference type="InterPro" id="IPR016035">
    <property type="entry name" value="Acyl_Trfase/lysoPLipase"/>
</dbReference>
<feature type="region of interest" description="C-terminal hotdog fold" evidence="6">
    <location>
        <begin position="1027"/>
        <end position="1167"/>
    </location>
</feature>
<comment type="caution">
    <text evidence="9">The sequence shown here is derived from an EMBL/GenBank/DDBJ whole genome shotgun (WGS) entry which is preliminary data.</text>
</comment>
<dbReference type="PROSITE" id="PS52019">
    <property type="entry name" value="PKS_MFAS_DH"/>
    <property type="match status" value="1"/>
</dbReference>
<evidence type="ECO:0000256" key="2">
    <source>
        <dbReference type="ARBA" id="ARBA00022450"/>
    </source>
</evidence>
<comment type="pathway">
    <text evidence="1">Antibiotic biosynthesis.</text>
</comment>
<dbReference type="SUPFAM" id="SSF53335">
    <property type="entry name" value="S-adenosyl-L-methionine-dependent methyltransferases"/>
    <property type="match status" value="1"/>
</dbReference>
<dbReference type="InterPro" id="IPR016039">
    <property type="entry name" value="Thiolase-like"/>
</dbReference>
<evidence type="ECO:0000256" key="5">
    <source>
        <dbReference type="ARBA" id="ARBA00023315"/>
    </source>
</evidence>
<dbReference type="GO" id="GO:0032259">
    <property type="term" value="P:methylation"/>
    <property type="evidence" value="ECO:0007669"/>
    <property type="project" value="UniProtKB-KW"/>
</dbReference>
<proteinExistence type="predicted"/>
<dbReference type="InterPro" id="IPR020841">
    <property type="entry name" value="PKS_Beta-ketoAc_synthase_dom"/>
</dbReference>
<dbReference type="SMART" id="SM00825">
    <property type="entry name" value="PKS_KS"/>
    <property type="match status" value="1"/>
</dbReference>
<evidence type="ECO:0000256" key="3">
    <source>
        <dbReference type="ARBA" id="ARBA00022553"/>
    </source>
</evidence>
<dbReference type="InterPro" id="IPR042104">
    <property type="entry name" value="PKS_dehydratase_sf"/>
</dbReference>
<protein>
    <submittedName>
        <fullName evidence="9">Acyl transferase domain-containing protein/SAM-dependent methyltransferase</fullName>
    </submittedName>
</protein>
<name>A0ABS4XWW2_9ACTN</name>
<evidence type="ECO:0000256" key="1">
    <source>
        <dbReference type="ARBA" id="ARBA00004792"/>
    </source>
</evidence>
<dbReference type="InterPro" id="IPR029063">
    <property type="entry name" value="SAM-dependent_MTases_sf"/>
</dbReference>
<dbReference type="InterPro" id="IPR049552">
    <property type="entry name" value="PKS_DH_N"/>
</dbReference>
<keyword evidence="4 9" id="KW-0808">Transferase</keyword>
<dbReference type="Pfam" id="PF14765">
    <property type="entry name" value="PS-DH"/>
    <property type="match status" value="1"/>
</dbReference>
<dbReference type="InterPro" id="IPR014043">
    <property type="entry name" value="Acyl_transferase_dom"/>
</dbReference>
<dbReference type="GO" id="GO:0008168">
    <property type="term" value="F:methyltransferase activity"/>
    <property type="evidence" value="ECO:0007669"/>
    <property type="project" value="UniProtKB-KW"/>
</dbReference>
<keyword evidence="10" id="KW-1185">Reference proteome</keyword>
<dbReference type="PANTHER" id="PTHR43775:SF37">
    <property type="entry name" value="SI:DKEY-61P9.11"/>
    <property type="match status" value="1"/>
</dbReference>
<dbReference type="SUPFAM" id="SSF51735">
    <property type="entry name" value="NAD(P)-binding Rossmann-fold domains"/>
    <property type="match status" value="1"/>
</dbReference>
<reference evidence="9 10" key="1">
    <citation type="submission" date="2021-03" db="EMBL/GenBank/DDBJ databases">
        <title>Sequencing the genomes of 1000 actinobacteria strains.</title>
        <authorList>
            <person name="Klenk H.-P."/>
        </authorList>
    </citation>
    <scope>NUCLEOTIDE SEQUENCE [LARGE SCALE GENOMIC DNA]</scope>
    <source>
        <strain evidence="9 10">DSM 41480</strain>
    </source>
</reference>
<dbReference type="Gene3D" id="3.40.366.10">
    <property type="entry name" value="Malonyl-Coenzyme A Acyl Carrier Protein, domain 2"/>
    <property type="match status" value="1"/>
</dbReference>
<evidence type="ECO:0000256" key="4">
    <source>
        <dbReference type="ARBA" id="ARBA00022679"/>
    </source>
</evidence>
<evidence type="ECO:0000313" key="10">
    <source>
        <dbReference type="Proteomes" id="UP001519291"/>
    </source>
</evidence>
<feature type="active site" description="Proton donor; for dehydratase activity" evidence="6">
    <location>
        <position position="1087"/>
    </location>
</feature>
<dbReference type="Gene3D" id="3.10.129.110">
    <property type="entry name" value="Polyketide synthase dehydratase"/>
    <property type="match status" value="1"/>
</dbReference>
<feature type="domain" description="Ketosynthase family 3 (KS3)" evidence="7">
    <location>
        <begin position="1"/>
        <end position="417"/>
    </location>
</feature>
<sequence>MACRLPGGITGLGGLWSALLQERELISRTPPADRFDAARFCDPDPARPGRAYTMAGGYLEDVTGFDPEYFGISPREAKHMDPQQRMLLEMTAEALDDAAIDPAALAGSDTAVFVGISDMSYGVLQTARVEEITPYSMSGSSLSIAANRLSYAFDFRGPSMAVDTACSSSLIAVHQACEALRAGVGRVAVAGGAQVLLSPYHYIGFSKAMMLSPRGRCAAFSAQADGYVRAEGGGVVVLKRLADALADGDRVHAVIAASGTNCDGRTSAMTVPSTEMQRRLLGEVYERAGAAPDQLLYFEAHGTGTPVGDPLECRAVGEALGVRRTSGPLPFGSVKTSLGHLEPASGMAGLFKGMLVLRHGLIPASLHAEPVNPDIDFAGLNLRLVAGTRPVARLEGGVVGVNSFGFGGANAHVVLEAAPPRRPAAPAEHEGPLALMVSARSRTALAEAARTAAAHARTVAREDFYDLCWTASQRRGLHPHRAVVLATGPQDAAEQLEMLATDETVLAESEAHVQRPLSDPPGGVAFVFCGNGTQWTGMGAALMAQEPVFRRAVEEADAHLEPLLGWSVAALLATDHQGDSAEPMTDITVAQPALFAFQVGLVAMLEACGVRPAAVLGHSSGEIPAAYACGALDLAQAARVVDARSRAQAVTAGTGRMAAVGLSENQAREAIAPYGGCLEVAAVNSGRDVTVAGRADALRAMGHMLAERGVFYRELAVDHGFHSALMDVVEEPLRAALAGLEPGAPRVPMYSTVTGAPVEAGELDGAYWWHNVRRPVRFADAVRRAVGAGLAAVVEIAPQPALSGPLHRLAADAPGGAFPVVSALPRGKCDGAAARRAATRLLAARGRGAMDGWFPRTGHVADLPPYPWQRERYWHGTPEHWIRTSGDGVLVHPLLGERAPGLEPRWYAAVERTRTPWLTDHRIAGVVVMPAAGYVEMALAAAREVFGAGLPAEISDLDITRALALPWDAAMDIRVETSLSDEDGIFRIASSVGEAGGWRLHARGRIRPLTAAPSDPVVTSAVGKRLPRPFTGEELYAAMKRGGLEYGPAFRVLRDVHAGDSEVLAAYRCEVPDGGYGGYIVHPALLDGALQAGTPLMLDTRTGYLPAGIDRVRHWARPAPQGLIHVRQRSRTTREVVWDIAVLGCDGAVAVELTGCRLHSVGPWNTDRGKEYTSVLRAAPLPGQPVRRWTPPSPSEVAAAARRTWHPSRETEPDQQYAKLLAMRTRMNAVGALRAFEQLLPGRETFTFEDLVAAGVQPRHEKLVRLLARTAQDEGLLADDHGSWRRLGEPPDLPELSDLSGLASWVASVSLQVRFAAHLADLWCGRRDPLDLMFQDSGPEMIQQYYDLDPSTRVHNRMATHVLSALLRAWPRDRPLRILEVGAGTGGLAAHLLPLLDDRAHYTFTDISATFFPAAQARFDAHIPRMTYRTLDLDTDPVRQGYAEGSFDLVIAGYALHTAADLRAGLRRLARLTAPGGHLMTLEVHDLPLLAMVFGTLENFWHAQDRDLRPDSILLPRRQWLTVLADSGFEDVVQPIPEPAPLQDAFSVLLARTPPTGERQAAVTELQPPAVGSWLLFTEHDDEEELARLLAGELAAAGCASADVTPCPPDHPTWQEALAAAPDAAVVLMLGSAHDRAADRDPVAGVELAVGRAAMLRCLARAEPDRTGRPRHLVLVTHPSGALPAPERPAFPGQATVWAATRTLAHELPIAVRRISLDRGPEPAQDAVRLARELLAGHSPEDSQSLPAVHDEVALTHHGRFVHCVQEAQPATRTAESGTPAAYRLELKDQGLAYRLRWTEIAPFEPGPEDVVIAVHAAA</sequence>
<keyword evidence="9" id="KW-0489">Methyltransferase</keyword>
<dbReference type="SMART" id="SM00826">
    <property type="entry name" value="PKS_DH"/>
    <property type="match status" value="1"/>
</dbReference>
<dbReference type="InterPro" id="IPR032821">
    <property type="entry name" value="PKS_assoc"/>
</dbReference>
<organism evidence="9 10">
    <name type="scientific">Streptomyces syringium</name>
    <dbReference type="NCBI Taxonomy" id="76729"/>
    <lineage>
        <taxon>Bacteria</taxon>
        <taxon>Bacillati</taxon>
        <taxon>Actinomycetota</taxon>
        <taxon>Actinomycetes</taxon>
        <taxon>Kitasatosporales</taxon>
        <taxon>Streptomycetaceae</taxon>
        <taxon>Streptomyces</taxon>
    </lineage>
</organism>
<dbReference type="InterPro" id="IPR049900">
    <property type="entry name" value="PKS_mFAS_DH"/>
</dbReference>
<keyword evidence="3" id="KW-0597">Phosphoprotein</keyword>
<feature type="active site" description="Proton acceptor; for dehydratase activity" evidence="6">
    <location>
        <position position="921"/>
    </location>
</feature>
<dbReference type="InterPro" id="IPR014030">
    <property type="entry name" value="Ketoacyl_synth_N"/>
</dbReference>
<dbReference type="InterPro" id="IPR018201">
    <property type="entry name" value="Ketoacyl_synth_AS"/>
</dbReference>
<dbReference type="InterPro" id="IPR016036">
    <property type="entry name" value="Malonyl_transacylase_ACP-bd"/>
</dbReference>
<dbReference type="SUPFAM" id="SSF52151">
    <property type="entry name" value="FabD/lysophospholipase-like"/>
    <property type="match status" value="1"/>
</dbReference>
<dbReference type="Pfam" id="PF00698">
    <property type="entry name" value="Acyl_transf_1"/>
    <property type="match status" value="1"/>
</dbReference>
<dbReference type="Gene3D" id="3.40.47.10">
    <property type="match status" value="1"/>
</dbReference>
<dbReference type="InterPro" id="IPR001227">
    <property type="entry name" value="Ac_transferase_dom_sf"/>
</dbReference>
<evidence type="ECO:0000256" key="6">
    <source>
        <dbReference type="PROSITE-ProRule" id="PRU01363"/>
    </source>
</evidence>
<dbReference type="Pfam" id="PF00109">
    <property type="entry name" value="ketoacyl-synt"/>
    <property type="match status" value="1"/>
</dbReference>
<dbReference type="Pfam" id="PF16197">
    <property type="entry name" value="KAsynt_C_assoc"/>
    <property type="match status" value="1"/>
</dbReference>
<dbReference type="SUPFAM" id="SSF55048">
    <property type="entry name" value="Probable ACP-binding domain of malonyl-CoA ACP transacylase"/>
    <property type="match status" value="1"/>
</dbReference>
<dbReference type="PANTHER" id="PTHR43775">
    <property type="entry name" value="FATTY ACID SYNTHASE"/>
    <property type="match status" value="1"/>
</dbReference>
<dbReference type="InterPro" id="IPR036291">
    <property type="entry name" value="NAD(P)-bd_dom_sf"/>
</dbReference>
<evidence type="ECO:0000259" key="8">
    <source>
        <dbReference type="PROSITE" id="PS52019"/>
    </source>
</evidence>
<dbReference type="InterPro" id="IPR049551">
    <property type="entry name" value="PKS_DH_C"/>
</dbReference>
<dbReference type="SMART" id="SM00827">
    <property type="entry name" value="PKS_AT"/>
    <property type="match status" value="1"/>
</dbReference>
<dbReference type="Gene3D" id="3.30.70.3290">
    <property type="match status" value="1"/>
</dbReference>
<dbReference type="Pfam" id="PF21089">
    <property type="entry name" value="PKS_DH_N"/>
    <property type="match status" value="1"/>
</dbReference>
<evidence type="ECO:0000313" key="9">
    <source>
        <dbReference type="EMBL" id="MBP2401005.1"/>
    </source>
</evidence>
<dbReference type="EMBL" id="JAGIOH010000001">
    <property type="protein sequence ID" value="MBP2401005.1"/>
    <property type="molecule type" value="Genomic_DNA"/>
</dbReference>
<keyword evidence="5" id="KW-0012">Acyltransferase</keyword>